<dbReference type="GO" id="GO:0005737">
    <property type="term" value="C:cytoplasm"/>
    <property type="evidence" value="ECO:0007669"/>
    <property type="project" value="UniProtKB-SubCell"/>
</dbReference>
<feature type="active site" description="Proton donor/acceptor" evidence="10">
    <location>
        <position position="180"/>
    </location>
</feature>
<evidence type="ECO:0000313" key="13">
    <source>
        <dbReference type="Proteomes" id="UP000199058"/>
    </source>
</evidence>
<gene>
    <name evidence="10" type="primary">nagZ</name>
    <name evidence="12" type="ORF">SAMN05660443_0398</name>
</gene>
<evidence type="ECO:0000256" key="3">
    <source>
        <dbReference type="ARBA" id="ARBA00022618"/>
    </source>
</evidence>
<keyword evidence="7 10" id="KW-0326">Glycosidase</keyword>
<keyword evidence="3 10" id="KW-0132">Cell division</keyword>
<keyword evidence="8 10" id="KW-0131">Cell cycle</keyword>
<feature type="domain" description="Glycoside hydrolase family 3 N-terminal" evidence="11">
    <location>
        <begin position="13"/>
        <end position="288"/>
    </location>
</feature>
<dbReference type="GO" id="GO:0004563">
    <property type="term" value="F:beta-N-acetylhexosaminidase activity"/>
    <property type="evidence" value="ECO:0007669"/>
    <property type="project" value="UniProtKB-UniRule"/>
</dbReference>
<dbReference type="UniPathway" id="UPA00544"/>
<evidence type="ECO:0000256" key="10">
    <source>
        <dbReference type="HAMAP-Rule" id="MF_00364"/>
    </source>
</evidence>
<dbReference type="GO" id="GO:0009254">
    <property type="term" value="P:peptidoglycan turnover"/>
    <property type="evidence" value="ECO:0007669"/>
    <property type="project" value="UniProtKB-UniRule"/>
</dbReference>
<name>A0A1I1E855_9GAMM</name>
<dbReference type="PANTHER" id="PTHR30480">
    <property type="entry name" value="BETA-HEXOSAMINIDASE-RELATED"/>
    <property type="match status" value="1"/>
</dbReference>
<keyword evidence="5 10" id="KW-0133">Cell shape</keyword>
<feature type="binding site" evidence="10">
    <location>
        <begin position="167"/>
        <end position="168"/>
    </location>
    <ligand>
        <name>substrate</name>
    </ligand>
</feature>
<dbReference type="RefSeq" id="WP_091958360.1">
    <property type="nucleotide sequence ID" value="NZ_FOLH01000001.1"/>
</dbReference>
<dbReference type="Proteomes" id="UP000199058">
    <property type="component" value="Unassembled WGS sequence"/>
</dbReference>
<evidence type="ECO:0000256" key="1">
    <source>
        <dbReference type="ARBA" id="ARBA00001231"/>
    </source>
</evidence>
<dbReference type="InterPro" id="IPR050226">
    <property type="entry name" value="NagZ_Beta-hexosaminidase"/>
</dbReference>
<feature type="binding site" evidence="10">
    <location>
        <position position="137"/>
    </location>
    <ligand>
        <name>substrate</name>
    </ligand>
</feature>
<evidence type="ECO:0000256" key="2">
    <source>
        <dbReference type="ARBA" id="ARBA00022490"/>
    </source>
</evidence>
<reference evidence="12 13" key="1">
    <citation type="submission" date="2016-10" db="EMBL/GenBank/DDBJ databases">
        <authorList>
            <person name="de Groot N.N."/>
        </authorList>
    </citation>
    <scope>NUCLEOTIDE SEQUENCE [LARGE SCALE GENOMIC DNA]</scope>
    <source>
        <strain evidence="12 13">DSM 18438</strain>
    </source>
</reference>
<dbReference type="EC" id="3.2.1.52" evidence="10"/>
<comment type="function">
    <text evidence="10">Plays a role in peptidoglycan recycling by cleaving the terminal beta-1,4-linked N-acetylglucosamine (GlcNAc) from peptide-linked peptidoglycan fragments, giving rise to free GlcNAc, anhydro-N-acetylmuramic acid and anhydro-N-acetylmuramic acid-linked peptides.</text>
</comment>
<accession>A0A1I1E855</accession>
<dbReference type="SUPFAM" id="SSF51445">
    <property type="entry name" value="(Trans)glycosidases"/>
    <property type="match status" value="1"/>
</dbReference>
<feature type="binding site" evidence="10">
    <location>
        <position position="71"/>
    </location>
    <ligand>
        <name>substrate</name>
    </ligand>
</feature>
<evidence type="ECO:0000256" key="4">
    <source>
        <dbReference type="ARBA" id="ARBA00022801"/>
    </source>
</evidence>
<keyword evidence="9 10" id="KW-0961">Cell wall biogenesis/degradation</keyword>
<dbReference type="GO" id="GO:0008360">
    <property type="term" value="P:regulation of cell shape"/>
    <property type="evidence" value="ECO:0007669"/>
    <property type="project" value="UniProtKB-KW"/>
</dbReference>
<feature type="active site" description="Nucleophile" evidence="10">
    <location>
        <position position="249"/>
    </location>
</feature>
<evidence type="ECO:0000256" key="6">
    <source>
        <dbReference type="ARBA" id="ARBA00022984"/>
    </source>
</evidence>
<dbReference type="GO" id="GO:0051301">
    <property type="term" value="P:cell division"/>
    <property type="evidence" value="ECO:0007669"/>
    <property type="project" value="UniProtKB-KW"/>
</dbReference>
<keyword evidence="13" id="KW-1185">Reference proteome</keyword>
<keyword evidence="4 10" id="KW-0378">Hydrolase</keyword>
<dbReference type="GO" id="GO:0071555">
    <property type="term" value="P:cell wall organization"/>
    <property type="evidence" value="ECO:0007669"/>
    <property type="project" value="UniProtKB-KW"/>
</dbReference>
<dbReference type="InterPro" id="IPR036962">
    <property type="entry name" value="Glyco_hydro_3_N_sf"/>
</dbReference>
<keyword evidence="6 10" id="KW-0573">Peptidoglycan synthesis</keyword>
<keyword evidence="2 10" id="KW-0963">Cytoplasm</keyword>
<feature type="binding site" evidence="10">
    <location>
        <position position="63"/>
    </location>
    <ligand>
        <name>substrate</name>
    </ligand>
</feature>
<dbReference type="NCBIfam" id="NF003740">
    <property type="entry name" value="PRK05337.1"/>
    <property type="match status" value="1"/>
</dbReference>
<dbReference type="Pfam" id="PF00933">
    <property type="entry name" value="Glyco_hydro_3"/>
    <property type="match status" value="1"/>
</dbReference>
<sequence>MLAGRLMLDLTGTALSSDEKSLLQHPAVGGVILFARNIQDKQQVAELTGEIRALRPELLLAVDQEGGRVQRLREGFTRLPPLRQLGHLYQLDPLAASQGARLLGQLMASEVLEVDLDFSFAPVLDIDYQQSEVIGDRAFASDLPSLIALAEKYIEGMQLAGMVSVGKHYPGHGYVAADSHTSLPTDERSLETLRSSCLRPFAALAEKLQGIMPAHVIYPAVDDQPAGFSKKWLNLLRDELNFSGMIFSDDLAMAGAKVAGSYPQRARAALDAGCDQVLVCNDRAGALEVLAWMQAEQIEPCEKAAMLHSRLPVARNWLDSPEALVARQLAEQLVADDLQAARQLMVC</sequence>
<dbReference type="PROSITE" id="PS00775">
    <property type="entry name" value="GLYCOSYL_HYDROL_F3"/>
    <property type="match status" value="1"/>
</dbReference>
<dbReference type="InterPro" id="IPR001764">
    <property type="entry name" value="Glyco_hydro_3_N"/>
</dbReference>
<dbReference type="Gene3D" id="3.20.20.300">
    <property type="entry name" value="Glycoside hydrolase, family 3, N-terminal domain"/>
    <property type="match status" value="1"/>
</dbReference>
<dbReference type="GO" id="GO:0005975">
    <property type="term" value="P:carbohydrate metabolic process"/>
    <property type="evidence" value="ECO:0007669"/>
    <property type="project" value="InterPro"/>
</dbReference>
<feature type="site" description="Important for catalytic activity" evidence="10">
    <location>
        <position position="178"/>
    </location>
</feature>
<dbReference type="STRING" id="1122252.SAMN05660443_0398"/>
<dbReference type="InterPro" id="IPR019800">
    <property type="entry name" value="Glyco_hydro_3_AS"/>
</dbReference>
<evidence type="ECO:0000313" key="12">
    <source>
        <dbReference type="EMBL" id="SFB82876.1"/>
    </source>
</evidence>
<evidence type="ECO:0000256" key="7">
    <source>
        <dbReference type="ARBA" id="ARBA00023295"/>
    </source>
</evidence>
<dbReference type="PANTHER" id="PTHR30480:SF13">
    <property type="entry name" value="BETA-HEXOSAMINIDASE"/>
    <property type="match status" value="1"/>
</dbReference>
<dbReference type="EMBL" id="FOLH01000001">
    <property type="protein sequence ID" value="SFB82876.1"/>
    <property type="molecule type" value="Genomic_DNA"/>
</dbReference>
<evidence type="ECO:0000256" key="8">
    <source>
        <dbReference type="ARBA" id="ARBA00023306"/>
    </source>
</evidence>
<dbReference type="HAMAP" id="MF_00364">
    <property type="entry name" value="NagZ"/>
    <property type="match status" value="1"/>
</dbReference>
<dbReference type="OrthoDB" id="9786661at2"/>
<dbReference type="GO" id="GO:0009252">
    <property type="term" value="P:peptidoglycan biosynthetic process"/>
    <property type="evidence" value="ECO:0007669"/>
    <property type="project" value="UniProtKB-KW"/>
</dbReference>
<evidence type="ECO:0000259" key="11">
    <source>
        <dbReference type="Pfam" id="PF00933"/>
    </source>
</evidence>
<dbReference type="InterPro" id="IPR017853">
    <property type="entry name" value="GH"/>
</dbReference>
<proteinExistence type="inferred from homology"/>
<comment type="subcellular location">
    <subcellularLocation>
        <location evidence="10">Cytoplasm</location>
    </subcellularLocation>
</comment>
<dbReference type="AlphaFoldDB" id="A0A1I1E855"/>
<comment type="pathway">
    <text evidence="10">Cell wall biogenesis; peptidoglycan recycling.</text>
</comment>
<evidence type="ECO:0000256" key="5">
    <source>
        <dbReference type="ARBA" id="ARBA00022960"/>
    </source>
</evidence>
<organism evidence="12 13">
    <name type="scientific">Marinospirillum celere</name>
    <dbReference type="NCBI Taxonomy" id="1122252"/>
    <lineage>
        <taxon>Bacteria</taxon>
        <taxon>Pseudomonadati</taxon>
        <taxon>Pseudomonadota</taxon>
        <taxon>Gammaproteobacteria</taxon>
        <taxon>Oceanospirillales</taxon>
        <taxon>Oceanospirillaceae</taxon>
        <taxon>Marinospirillum</taxon>
    </lineage>
</organism>
<comment type="catalytic activity">
    <reaction evidence="1 10">
        <text>Hydrolysis of terminal non-reducing N-acetyl-D-hexosamine residues in N-acetyl-beta-D-hexosaminides.</text>
        <dbReference type="EC" id="3.2.1.52"/>
    </reaction>
</comment>
<comment type="similarity">
    <text evidence="10">Belongs to the glycosyl hydrolase 3 family. NagZ subfamily.</text>
</comment>
<protein>
    <recommendedName>
        <fullName evidence="10">Beta-hexosaminidase</fullName>
        <ecNumber evidence="10">3.2.1.52</ecNumber>
    </recommendedName>
    <alternativeName>
        <fullName evidence="10">Beta-N-acetylhexosaminidase</fullName>
    </alternativeName>
    <alternativeName>
        <fullName evidence="10">N-acetyl-beta-glucosaminidase</fullName>
    </alternativeName>
</protein>
<dbReference type="InterPro" id="IPR022956">
    <property type="entry name" value="Beta_hexosaminidase_bac"/>
</dbReference>
<evidence type="ECO:0000256" key="9">
    <source>
        <dbReference type="ARBA" id="ARBA00023316"/>
    </source>
</evidence>